<reference evidence="2" key="1">
    <citation type="submission" date="2023-07" db="EMBL/GenBank/DDBJ databases">
        <title>Dyadobacter sp. nov 'subterranea' isolated from contaminted grondwater.</title>
        <authorList>
            <person name="Szabo I."/>
            <person name="Al-Omari J."/>
            <person name="Szerdahelyi S.G."/>
            <person name="Rado J."/>
        </authorList>
    </citation>
    <scope>NUCLEOTIDE SEQUENCE [LARGE SCALE GENOMIC DNA]</scope>
    <source>
        <strain evidence="2">UP-52</strain>
    </source>
</reference>
<name>A0ABR9WE65_9BACT</name>
<proteinExistence type="predicted"/>
<evidence type="ECO:0000313" key="2">
    <source>
        <dbReference type="Proteomes" id="UP000634134"/>
    </source>
</evidence>
<comment type="caution">
    <text evidence="1">The sequence shown here is derived from an EMBL/GenBank/DDBJ whole genome shotgun (WGS) entry which is preliminary data.</text>
</comment>
<protein>
    <submittedName>
        <fullName evidence="1">Uncharacterized protein</fullName>
    </submittedName>
</protein>
<sequence length="52" mass="5859">MVLNVENEKSITTVIWESLQTCAKDDSLLSPAGVLEDTFYLPQNTPFEGFCY</sequence>
<dbReference type="RefSeq" id="WP_379992176.1">
    <property type="nucleotide sequence ID" value="NZ_JBHSRU010000007.1"/>
</dbReference>
<dbReference type="EMBL" id="JACYGY010000001">
    <property type="protein sequence ID" value="MBE9463792.1"/>
    <property type="molecule type" value="Genomic_DNA"/>
</dbReference>
<evidence type="ECO:0000313" key="1">
    <source>
        <dbReference type="EMBL" id="MBE9463792.1"/>
    </source>
</evidence>
<gene>
    <name evidence="1" type="ORF">IEE83_18065</name>
</gene>
<organism evidence="1 2">
    <name type="scientific">Dyadobacter subterraneus</name>
    <dbReference type="NCBI Taxonomy" id="2773304"/>
    <lineage>
        <taxon>Bacteria</taxon>
        <taxon>Pseudomonadati</taxon>
        <taxon>Bacteroidota</taxon>
        <taxon>Cytophagia</taxon>
        <taxon>Cytophagales</taxon>
        <taxon>Spirosomataceae</taxon>
        <taxon>Dyadobacter</taxon>
    </lineage>
</organism>
<dbReference type="Proteomes" id="UP000634134">
    <property type="component" value="Unassembled WGS sequence"/>
</dbReference>
<accession>A0ABR9WE65</accession>
<keyword evidence="2" id="KW-1185">Reference proteome</keyword>